<feature type="binding site" evidence="7">
    <location>
        <position position="25"/>
    </location>
    <ligand>
        <name>1D-myo-inositol 3-phosphate</name>
        <dbReference type="ChEBI" id="CHEBI:58401"/>
    </ligand>
</feature>
<evidence type="ECO:0000256" key="5">
    <source>
        <dbReference type="ARBA" id="ARBA00022842"/>
    </source>
</evidence>
<accession>A0A939C1R1</accession>
<dbReference type="EC" id="2.4.1.250" evidence="7"/>
<dbReference type="GO" id="GO:0008375">
    <property type="term" value="F:acetylglucosaminyltransferase activity"/>
    <property type="evidence" value="ECO:0007669"/>
    <property type="project" value="UniProtKB-UniRule"/>
</dbReference>
<dbReference type="Pfam" id="PF13579">
    <property type="entry name" value="Glyco_trans_4_4"/>
    <property type="match status" value="1"/>
</dbReference>
<dbReference type="Pfam" id="PF00534">
    <property type="entry name" value="Glycos_transf_1"/>
    <property type="match status" value="1"/>
</dbReference>
<keyword evidence="11" id="KW-1185">Reference proteome</keyword>
<feature type="domain" description="Glycosyl transferase family 1" evidence="8">
    <location>
        <begin position="224"/>
        <end position="397"/>
    </location>
</feature>
<feature type="domain" description="Glycosyltransferase subfamily 4-like N-terminal" evidence="9">
    <location>
        <begin position="38"/>
        <end position="213"/>
    </location>
</feature>
<feature type="binding site" evidence="7">
    <location>
        <position position="319"/>
    </location>
    <ligand>
        <name>Mg(2+)</name>
        <dbReference type="ChEBI" id="CHEBI:18420"/>
    </ligand>
</feature>
<dbReference type="InterPro" id="IPR017814">
    <property type="entry name" value="Mycothiol_biosynthesis_MshA"/>
</dbReference>
<feature type="binding site" evidence="7">
    <location>
        <position position="339"/>
    </location>
    <ligand>
        <name>UDP-N-acetyl-alpha-D-glucosamine</name>
        <dbReference type="ChEBI" id="CHEBI:57705"/>
    </ligand>
</feature>
<protein>
    <recommendedName>
        <fullName evidence="7">D-inositol-3-phosphate glycosyltransferase</fullName>
        <ecNumber evidence="7">2.4.1.250</ecNumber>
    </recommendedName>
    <alternativeName>
        <fullName evidence="7">N-acetylglucosamine-inositol-phosphate N-acetylglucosaminyltransferase</fullName>
        <shortName evidence="7">GlcNAc-Ins-P N-acetylglucosaminyltransferase</shortName>
    </alternativeName>
</protein>
<feature type="binding site" evidence="7">
    <location>
        <position position="321"/>
    </location>
    <ligand>
        <name>Mg(2+)</name>
        <dbReference type="ChEBI" id="CHEBI:18420"/>
    </ligand>
</feature>
<dbReference type="Gene3D" id="3.40.50.2000">
    <property type="entry name" value="Glycogen Phosphorylase B"/>
    <property type="match status" value="2"/>
</dbReference>
<dbReference type="InterPro" id="IPR001296">
    <property type="entry name" value="Glyco_trans_1"/>
</dbReference>
<comment type="subunit">
    <text evidence="7">Homodimer.</text>
</comment>
<comment type="similarity">
    <text evidence="1 7">Belongs to the glycosyltransferase group 1 family. MshA subfamily.</text>
</comment>
<evidence type="ECO:0000256" key="7">
    <source>
        <dbReference type="HAMAP-Rule" id="MF_01695"/>
    </source>
</evidence>
<evidence type="ECO:0000313" key="11">
    <source>
        <dbReference type="Proteomes" id="UP000663801"/>
    </source>
</evidence>
<proteinExistence type="inferred from homology"/>
<dbReference type="Proteomes" id="UP000663801">
    <property type="component" value="Unassembled WGS sequence"/>
</dbReference>
<evidence type="ECO:0000313" key="10">
    <source>
        <dbReference type="EMBL" id="MBM9477958.1"/>
    </source>
</evidence>
<name>A0A939C1R1_9ACTN</name>
<keyword evidence="4 7" id="KW-0479">Metal-binding</keyword>
<dbReference type="AlphaFoldDB" id="A0A939C1R1"/>
<evidence type="ECO:0000256" key="4">
    <source>
        <dbReference type="ARBA" id="ARBA00022723"/>
    </source>
</evidence>
<feature type="binding site" evidence="7">
    <location>
        <position position="127"/>
    </location>
    <ligand>
        <name>1D-myo-inositol 3-phosphate</name>
        <dbReference type="ChEBI" id="CHEBI:58401"/>
    </ligand>
</feature>
<feature type="binding site" evidence="7">
    <location>
        <position position="94"/>
    </location>
    <ligand>
        <name>1D-myo-inositol 3-phosphate</name>
        <dbReference type="ChEBI" id="CHEBI:58401"/>
    </ligand>
</feature>
<feature type="binding site" evidence="7">
    <location>
        <position position="318"/>
    </location>
    <ligand>
        <name>Mg(2+)</name>
        <dbReference type="ChEBI" id="CHEBI:18420"/>
    </ligand>
</feature>
<dbReference type="InterPro" id="IPR028098">
    <property type="entry name" value="Glyco_trans_4-like_N"/>
</dbReference>
<evidence type="ECO:0000259" key="9">
    <source>
        <dbReference type="Pfam" id="PF13579"/>
    </source>
</evidence>
<comment type="catalytic activity">
    <reaction evidence="6 7">
        <text>1D-myo-inositol 3-phosphate + UDP-N-acetyl-alpha-D-glucosamine = 1D-myo-inositol 2-acetamido-2-deoxy-alpha-D-glucopyranoside 3-phosphate + UDP + H(+)</text>
        <dbReference type="Rhea" id="RHEA:26188"/>
        <dbReference type="ChEBI" id="CHEBI:15378"/>
        <dbReference type="ChEBI" id="CHEBI:57705"/>
        <dbReference type="ChEBI" id="CHEBI:58223"/>
        <dbReference type="ChEBI" id="CHEBI:58401"/>
        <dbReference type="ChEBI" id="CHEBI:58892"/>
        <dbReference type="EC" id="2.4.1.250"/>
    </reaction>
</comment>
<sequence length="445" mass="47226">MGKGGPPVSAEQSSLPHRVALISLHTSPLAQAGGGDAGGMNVYVAQTARRLADRGVQVEIFTRATGSDQPPVVHWHPGVLVRHVVAGPFEGLDKIDLPGQLCSFTAGVLRAEAAREPGHYDLVHSHYWLSGQVGYLAKDRWAVPLVHSAHTLAKVKNAALADGDRPEPFGRVVGEEQVVVEADRLVANTATEARELIELYGADPARVDVVAPGVDTDVFRPGDRSRARARLGLPADARLIVFAGRIQPLKAPDVLVRALGELHRRSPDDRWRLVVVGGVSGSVTTSPDSLRELAAAEGVADRLEFRPPVAPELLAEYFRAADVVGVPSHNESFGLVALEAQAVGTPVVAAARGGLTVAVRDDESGLLLPGHDARDWADALGRICRDAALRERLSAGAVRQAAAFSWEHTVEKLLDTYRRAIADAAAARHPGRSVPAGTGERVGSR</sequence>
<dbReference type="GO" id="GO:0000287">
    <property type="term" value="F:magnesium ion binding"/>
    <property type="evidence" value="ECO:0007669"/>
    <property type="project" value="UniProtKB-UniRule"/>
</dbReference>
<evidence type="ECO:0000256" key="3">
    <source>
        <dbReference type="ARBA" id="ARBA00022679"/>
    </source>
</evidence>
<evidence type="ECO:0000259" key="8">
    <source>
        <dbReference type="Pfam" id="PF00534"/>
    </source>
</evidence>
<dbReference type="EMBL" id="JAERWL010000014">
    <property type="protein sequence ID" value="MBM9477958.1"/>
    <property type="molecule type" value="Genomic_DNA"/>
</dbReference>
<feature type="binding site" evidence="7">
    <location>
        <position position="250"/>
    </location>
    <ligand>
        <name>UDP-N-acetyl-alpha-D-glucosamine</name>
        <dbReference type="ChEBI" id="CHEBI:57705"/>
    </ligand>
</feature>
<feature type="binding site" evidence="7">
    <location>
        <position position="39"/>
    </location>
    <ligand>
        <name>UDP-N-acetyl-alpha-D-glucosamine</name>
        <dbReference type="ChEBI" id="CHEBI:57705"/>
    </ligand>
</feature>
<reference evidence="10" key="1">
    <citation type="submission" date="2021-01" db="EMBL/GenBank/DDBJ databases">
        <title>KCTC 19127 draft genome.</title>
        <authorList>
            <person name="An D."/>
        </authorList>
    </citation>
    <scope>NUCLEOTIDE SEQUENCE</scope>
    <source>
        <strain evidence="10">KCTC 19127</strain>
    </source>
</reference>
<dbReference type="GO" id="GO:0102710">
    <property type="term" value="F:D-inositol-3-phosphate glycosyltransferase activity"/>
    <property type="evidence" value="ECO:0007669"/>
    <property type="project" value="UniProtKB-EC"/>
</dbReference>
<keyword evidence="3 7" id="KW-0808">Transferase</keyword>
<evidence type="ECO:0000256" key="2">
    <source>
        <dbReference type="ARBA" id="ARBA00022676"/>
    </source>
</evidence>
<dbReference type="HAMAP" id="MF_01695">
    <property type="entry name" value="MshA"/>
    <property type="match status" value="1"/>
</dbReference>
<evidence type="ECO:0000256" key="1">
    <source>
        <dbReference type="ARBA" id="ARBA00008449"/>
    </source>
</evidence>
<feature type="binding site" evidence="7">
    <location>
        <position position="171"/>
    </location>
    <ligand>
        <name>1D-myo-inositol 3-phosphate</name>
        <dbReference type="ChEBI" id="CHEBI:58401"/>
    </ligand>
</feature>
<dbReference type="PANTHER" id="PTHR12526">
    <property type="entry name" value="GLYCOSYLTRANSFERASE"/>
    <property type="match status" value="1"/>
</dbReference>
<feature type="binding site" evidence="7">
    <location>
        <position position="151"/>
    </location>
    <ligand>
        <name>1D-myo-inositol 3-phosphate</name>
        <dbReference type="ChEBI" id="CHEBI:58401"/>
    </ligand>
</feature>
<comment type="function">
    <text evidence="7">Catalyzes the transfer of a N-acetyl-glucosamine moiety to 1D-myo-inositol 3-phosphate to produce 1D-myo-inositol 2-acetamido-2-deoxy-glucopyranoside 3-phosphate in the mycothiol biosynthesis pathway.</text>
</comment>
<dbReference type="NCBIfam" id="TIGR03449">
    <property type="entry name" value="mycothiol_MshA"/>
    <property type="match status" value="1"/>
</dbReference>
<evidence type="ECO:0000256" key="6">
    <source>
        <dbReference type="ARBA" id="ARBA00048131"/>
    </source>
</evidence>
<organism evidence="10 11">
    <name type="scientific">Nakamurella flavida</name>
    <dbReference type="NCBI Taxonomy" id="363630"/>
    <lineage>
        <taxon>Bacteria</taxon>
        <taxon>Bacillati</taxon>
        <taxon>Actinomycetota</taxon>
        <taxon>Actinomycetes</taxon>
        <taxon>Nakamurellales</taxon>
        <taxon>Nakamurellaceae</taxon>
        <taxon>Nakamurella</taxon>
    </lineage>
</organism>
<dbReference type="SUPFAM" id="SSF53756">
    <property type="entry name" value="UDP-Glycosyltransferase/glycogen phosphorylase"/>
    <property type="match status" value="1"/>
</dbReference>
<feature type="binding site" evidence="7">
    <location>
        <begin position="36"/>
        <end position="41"/>
    </location>
    <ligand>
        <name>1D-myo-inositol 3-phosphate</name>
        <dbReference type="ChEBI" id="CHEBI:58401"/>
    </ligand>
</feature>
<comment type="caution">
    <text evidence="7">Lacks conserved residue(s) required for the propagation of feature annotation.</text>
</comment>
<feature type="binding site" evidence="7">
    <location>
        <position position="309"/>
    </location>
    <ligand>
        <name>UDP-N-acetyl-alpha-D-glucosamine</name>
        <dbReference type="ChEBI" id="CHEBI:57705"/>
    </ligand>
</feature>
<feature type="binding site" evidence="7">
    <location>
        <position position="245"/>
    </location>
    <ligand>
        <name>UDP-N-acetyl-alpha-D-glucosamine</name>
        <dbReference type="ChEBI" id="CHEBI:57705"/>
    </ligand>
</feature>
<feature type="binding site" evidence="7">
    <location>
        <position position="345"/>
    </location>
    <ligand>
        <name>Mg(2+)</name>
        <dbReference type="ChEBI" id="CHEBI:18420"/>
    </ligand>
</feature>
<gene>
    <name evidence="7 10" type="primary">mshA</name>
    <name evidence="10" type="ORF">JL107_16030</name>
</gene>
<dbReference type="PANTHER" id="PTHR12526:SF510">
    <property type="entry name" value="D-INOSITOL 3-PHOSPHATE GLYCOSYLTRANSFERASE"/>
    <property type="match status" value="1"/>
</dbReference>
<comment type="caution">
    <text evidence="10">The sequence shown here is derived from an EMBL/GenBank/DDBJ whole genome shotgun (WGS) entry which is preliminary data.</text>
</comment>
<keyword evidence="2 7" id="KW-0328">Glycosyltransferase</keyword>
<feature type="binding site" evidence="7">
    <location>
        <position position="331"/>
    </location>
    <ligand>
        <name>UDP-N-acetyl-alpha-D-glucosamine</name>
        <dbReference type="ChEBI" id="CHEBI:57705"/>
    </ligand>
</feature>
<dbReference type="GO" id="GO:0010125">
    <property type="term" value="P:mycothiol biosynthetic process"/>
    <property type="evidence" value="ECO:0007669"/>
    <property type="project" value="UniProtKB-UniRule"/>
</dbReference>
<keyword evidence="5 7" id="KW-0460">Magnesium</keyword>